<dbReference type="InterPro" id="IPR001650">
    <property type="entry name" value="Helicase_C-like"/>
</dbReference>
<keyword evidence="7" id="KW-0234">DNA repair</keyword>
<sequence length="1522" mass="160590">MTDALDAFSAPTREWFRAVFAAPTAVQVEAWTAIARGDHALVVAPTGSGKTLAAFLWALDRLAARPRTAGTTVVYVSPLKALGVDVERNLRAPLTGMRVTAERLGLPPADVTVGVRSGDTTSRERAALLRRPPDILITTPESLYLMLTSSARSTLTGVETVIVDEIHAVAGTKRGSHLALSLERLDALVGNDVQRVALSATVRPIERVAQFLGGDRTVTVVAPPTAKEWDVHVRLPVADITDPGPAPGAETPVDPLLAGPGTDTLGVDAPSGSSLWPHIEQEVYDAVIGGRSTLVFTNSRRVAERLTARLNEIWAARHAPDTLPATPDRPPAQMMAASDVSRGAPAVIARAHHGSVSKEARAEIEGALKSGELRCVVATSSLELGIDMGAVDRVIQVGAPPTVAGALQRIGRAGHVVGAVSVGDVYPLHRGDLAPAVVATEQMLAGRIEELRIPRHPLDVLAQQTVAAAAAAGETGLDVDAWYATVTRSQPYAGLDRALLDSVVELLTGAYPSADFGELRARLVLGDDGRLHPRPGALRLAATSGGTIPDRGMFGVFLAGDEQGARRVGELDEEMVYESRVGDVFTLGASAWQIQEITRDQVRVTPAPGRTGRLPFWRGDDEGRPAELGRDIGRFLKEAARDPRRLDAGHVDANTAANLATYLAEQRAATGALPDDSTVVIERFRDELGDWRVVVHSPLGRRLLGAWSLLMAEALSRAAGVDVQPVASDDGVVLRLPDCEAADRLPELLLADPDEVVAIVTEQVGGTALFAGRFRECAARALLLPRRTPGRRAPLWQQRQRAAQLLEVARHHPRFPIIIETVREVTQDVYDLPGLVELMRGLRSGGVRLVEVTTEQPSPFAATILFRYTGAFLYDGDTPLAERRAAMLSMDPELLAAALGTLDLRELLDPDVVAQVVAELQHTAPERRAATADDLAELPRLLGPIPLTDLPDRVTLADVDAAIAAVAGRVAVVRVAGEPHLVAAADLGLLRDALGVPVPAGHTAPATTEGRDPLTQLVARYARTHGPFTAAEVAAAFGLGVATVSLILDREIAGRRLTSGRFTPGATETEVVDPEVLRRLRTRSLAAARRELQPVSQSAYARFLAASHQLDDRPSSTPDEVLLTLQRLAGAVLPASAWETHVLPARLAGYSPAHLDALLAESEVVIRVRGSAGANDPLIALVPAGDLDLLGPAEGAPSEDSLAVARALADGDGTFAALHAALGGTTAEVTEALWRAAEEGAIAPASMAAVRARIGGSARGAHRAPRPAPRRRARLPRPSRSLLMAGGALTPPSGAGRWYRVRDPELPPAEAAIATASAWLERQGVVTRGGVTADGTPGGFAAAYRLLSELELAGTVLRGYVVEGLGGAQFTTREVLELVRGFADSPDRAAWPSGTEHPAAIVLAALDPANPYGSVLPWPEHPSARPARAAGALVVLADGLCLAHLTRGGRVLTLFADDDTRADRATLVTRALLAAIAEGRMERLRIEEIDGDRAGASGLEAVMRAAGARLSPKGLTLEAGRA</sequence>
<dbReference type="PROSITE" id="PS51192">
    <property type="entry name" value="HELICASE_ATP_BIND_1"/>
    <property type="match status" value="1"/>
</dbReference>
<dbReference type="InterPro" id="IPR027417">
    <property type="entry name" value="P-loop_NTPase"/>
</dbReference>
<keyword evidence="6" id="KW-0238">DNA-binding</keyword>
<dbReference type="GO" id="GO:0016887">
    <property type="term" value="F:ATP hydrolysis activity"/>
    <property type="evidence" value="ECO:0007669"/>
    <property type="project" value="TreeGrafter"/>
</dbReference>
<reference evidence="13" key="1">
    <citation type="submission" date="2016-07" db="EMBL/GenBank/DDBJ databases">
        <authorList>
            <person name="Florea S."/>
            <person name="Webb J.S."/>
            <person name="Jaromczyk J."/>
            <person name="Schardl C.L."/>
        </authorList>
    </citation>
    <scope>NUCLEOTIDE SEQUENCE [LARGE SCALE GENOMIC DNA]</scope>
    <source>
        <strain evidence="13">IPBSL-7</strain>
    </source>
</reference>
<dbReference type="Pfam" id="PF00271">
    <property type="entry name" value="Helicase_C"/>
    <property type="match status" value="1"/>
</dbReference>
<evidence type="ECO:0000259" key="11">
    <source>
        <dbReference type="PROSITE" id="PS51194"/>
    </source>
</evidence>
<dbReference type="Gene3D" id="3.40.50.300">
    <property type="entry name" value="P-loop containing nucleotide triphosphate hydrolases"/>
    <property type="match status" value="2"/>
</dbReference>
<evidence type="ECO:0000313" key="13">
    <source>
        <dbReference type="Proteomes" id="UP000093501"/>
    </source>
</evidence>
<comment type="caution">
    <text evidence="12">The sequence shown here is derived from an EMBL/GenBank/DDBJ whole genome shotgun (WGS) entry which is preliminary data.</text>
</comment>
<dbReference type="InterPro" id="IPR055369">
    <property type="entry name" value="WH2_Lhr"/>
</dbReference>
<gene>
    <name evidence="12" type="ORF">BCR15_01650</name>
</gene>
<dbReference type="NCBIfam" id="NF007284">
    <property type="entry name" value="PRK09751.1"/>
    <property type="match status" value="1"/>
</dbReference>
<dbReference type="RefSeq" id="WP_068750977.1">
    <property type="nucleotide sequence ID" value="NZ_LR214441.1"/>
</dbReference>
<dbReference type="Pfam" id="PF19306">
    <property type="entry name" value="WHD_Lhr"/>
    <property type="match status" value="1"/>
</dbReference>
<evidence type="ECO:0000256" key="7">
    <source>
        <dbReference type="ARBA" id="ARBA00023204"/>
    </source>
</evidence>
<dbReference type="SMART" id="SM00490">
    <property type="entry name" value="HELICc"/>
    <property type="match status" value="1"/>
</dbReference>
<proteinExistence type="predicted"/>
<dbReference type="EMBL" id="MBQD01000011">
    <property type="protein sequence ID" value="OCL36590.1"/>
    <property type="molecule type" value="Genomic_DNA"/>
</dbReference>
<dbReference type="Pfam" id="PF23234">
    <property type="entry name" value="WHD_4th_Lhr"/>
    <property type="match status" value="1"/>
</dbReference>
<evidence type="ECO:0000256" key="8">
    <source>
        <dbReference type="ARBA" id="ARBA00023235"/>
    </source>
</evidence>
<dbReference type="PROSITE" id="PS51194">
    <property type="entry name" value="HELICASE_CTER"/>
    <property type="match status" value="1"/>
</dbReference>
<dbReference type="InterPro" id="IPR052511">
    <property type="entry name" value="ATP-dep_Helicase"/>
</dbReference>
<evidence type="ECO:0000313" key="12">
    <source>
        <dbReference type="EMBL" id="OCL36590.1"/>
    </source>
</evidence>
<keyword evidence="4 12" id="KW-0347">Helicase</keyword>
<dbReference type="InterPro" id="IPR011545">
    <property type="entry name" value="DEAD/DEAH_box_helicase_dom"/>
</dbReference>
<dbReference type="GO" id="GO:0003677">
    <property type="term" value="F:DNA binding"/>
    <property type="evidence" value="ECO:0007669"/>
    <property type="project" value="UniProtKB-KW"/>
</dbReference>
<dbReference type="CDD" id="cd17922">
    <property type="entry name" value="DEXHc_LHR-like"/>
    <property type="match status" value="1"/>
</dbReference>
<keyword evidence="13" id="KW-1185">Reference proteome</keyword>
<evidence type="ECO:0000256" key="4">
    <source>
        <dbReference type="ARBA" id="ARBA00022806"/>
    </source>
</evidence>
<dbReference type="SMART" id="SM00382">
    <property type="entry name" value="AAA"/>
    <property type="match status" value="1"/>
</dbReference>
<feature type="region of interest" description="Disordered" evidence="9">
    <location>
        <begin position="1256"/>
        <end position="1277"/>
    </location>
</feature>
<evidence type="ECO:0000256" key="6">
    <source>
        <dbReference type="ARBA" id="ARBA00023125"/>
    </source>
</evidence>
<keyword evidence="8" id="KW-0413">Isomerase</keyword>
<dbReference type="GO" id="GO:0005524">
    <property type="term" value="F:ATP binding"/>
    <property type="evidence" value="ECO:0007669"/>
    <property type="project" value="UniProtKB-KW"/>
</dbReference>
<keyword evidence="3" id="KW-0378">Hydrolase</keyword>
<dbReference type="Pfam" id="PF23236">
    <property type="entry name" value="WHD_2nd_Lhr"/>
    <property type="match status" value="1"/>
</dbReference>
<dbReference type="Proteomes" id="UP000093501">
    <property type="component" value="Unassembled WGS sequence"/>
</dbReference>
<dbReference type="InterPro" id="IPR014001">
    <property type="entry name" value="Helicase_ATP-bd"/>
</dbReference>
<dbReference type="InterPro" id="IPR013701">
    <property type="entry name" value="Lhr-like_DEAD/DEAH_assoc"/>
</dbReference>
<evidence type="ECO:0000256" key="3">
    <source>
        <dbReference type="ARBA" id="ARBA00022801"/>
    </source>
</evidence>
<dbReference type="InterPro" id="IPR055368">
    <property type="entry name" value="WH3_Lhr"/>
</dbReference>
<organism evidence="12 13">
    <name type="scientific">Tessaracoccus lapidicaptus</name>
    <dbReference type="NCBI Taxonomy" id="1427523"/>
    <lineage>
        <taxon>Bacteria</taxon>
        <taxon>Bacillati</taxon>
        <taxon>Actinomycetota</taxon>
        <taxon>Actinomycetes</taxon>
        <taxon>Propionibacteriales</taxon>
        <taxon>Propionibacteriaceae</taxon>
        <taxon>Tessaracoccus</taxon>
    </lineage>
</organism>
<evidence type="ECO:0000256" key="9">
    <source>
        <dbReference type="SAM" id="MobiDB-lite"/>
    </source>
</evidence>
<dbReference type="SMART" id="SM00487">
    <property type="entry name" value="DEXDc"/>
    <property type="match status" value="1"/>
</dbReference>
<keyword evidence="5" id="KW-0067">ATP-binding</keyword>
<keyword evidence="1" id="KW-0547">Nucleotide-binding</keyword>
<dbReference type="GO" id="GO:0004386">
    <property type="term" value="F:helicase activity"/>
    <property type="evidence" value="ECO:0007669"/>
    <property type="project" value="UniProtKB-KW"/>
</dbReference>
<evidence type="ECO:0000256" key="5">
    <source>
        <dbReference type="ARBA" id="ARBA00022840"/>
    </source>
</evidence>
<keyword evidence="2" id="KW-0227">DNA damage</keyword>
<dbReference type="PANTHER" id="PTHR47962:SF5">
    <property type="entry name" value="ATP-DEPENDENT HELICASE LHR-RELATED"/>
    <property type="match status" value="1"/>
</dbReference>
<dbReference type="Pfam" id="PF08494">
    <property type="entry name" value="DEAD_assoc"/>
    <property type="match status" value="1"/>
</dbReference>
<dbReference type="SUPFAM" id="SSF52540">
    <property type="entry name" value="P-loop containing nucleoside triphosphate hydrolases"/>
    <property type="match status" value="1"/>
</dbReference>
<name>A0A1C0AQP0_9ACTN</name>
<dbReference type="InterPro" id="IPR045628">
    <property type="entry name" value="Lhr_WH_dom"/>
</dbReference>
<dbReference type="InterPro" id="IPR055367">
    <property type="entry name" value="WH4_Lhr"/>
</dbReference>
<evidence type="ECO:0000256" key="2">
    <source>
        <dbReference type="ARBA" id="ARBA00022763"/>
    </source>
</evidence>
<dbReference type="Pfam" id="PF23235">
    <property type="entry name" value="WHD_3rd_Lhr"/>
    <property type="match status" value="1"/>
</dbReference>
<evidence type="ECO:0000259" key="10">
    <source>
        <dbReference type="PROSITE" id="PS51192"/>
    </source>
</evidence>
<feature type="domain" description="Helicase C-terminal" evidence="11">
    <location>
        <begin position="278"/>
        <end position="459"/>
    </location>
</feature>
<feature type="domain" description="Helicase ATP-binding" evidence="10">
    <location>
        <begin position="31"/>
        <end position="220"/>
    </location>
</feature>
<dbReference type="PANTHER" id="PTHR47962">
    <property type="entry name" value="ATP-DEPENDENT HELICASE LHR-RELATED-RELATED"/>
    <property type="match status" value="1"/>
</dbReference>
<evidence type="ECO:0000256" key="1">
    <source>
        <dbReference type="ARBA" id="ARBA00022741"/>
    </source>
</evidence>
<dbReference type="Pfam" id="PF00270">
    <property type="entry name" value="DEAD"/>
    <property type="match status" value="1"/>
</dbReference>
<protein>
    <submittedName>
        <fullName evidence="12">DEAD/DEAH box helicase</fullName>
    </submittedName>
</protein>
<accession>A0A1C0AQP0</accession>
<dbReference type="GO" id="GO:0006281">
    <property type="term" value="P:DNA repair"/>
    <property type="evidence" value="ECO:0007669"/>
    <property type="project" value="UniProtKB-KW"/>
</dbReference>
<feature type="compositionally biased region" description="Basic residues" evidence="9">
    <location>
        <begin position="1260"/>
        <end position="1277"/>
    </location>
</feature>
<dbReference type="InterPro" id="IPR003593">
    <property type="entry name" value="AAA+_ATPase"/>
</dbReference>